<dbReference type="EMBL" id="SSTG01000003">
    <property type="protein sequence ID" value="THG55223.1"/>
    <property type="molecule type" value="Genomic_DNA"/>
</dbReference>
<gene>
    <name evidence="1" type="ORF">E5990_00710</name>
</gene>
<evidence type="ECO:0000313" key="1">
    <source>
        <dbReference type="EMBL" id="THG55223.1"/>
    </source>
</evidence>
<accession>A0AC61S8X7</accession>
<organism evidence="1 2">
    <name type="scientific">Muribaculum caecicola</name>
    <dbReference type="NCBI Taxonomy" id="3038144"/>
    <lineage>
        <taxon>Bacteria</taxon>
        <taxon>Pseudomonadati</taxon>
        <taxon>Bacteroidota</taxon>
        <taxon>Bacteroidia</taxon>
        <taxon>Bacteroidales</taxon>
        <taxon>Muribaculaceae</taxon>
        <taxon>Muribaculum</taxon>
    </lineage>
</organism>
<evidence type="ECO:0000313" key="2">
    <source>
        <dbReference type="Proteomes" id="UP000305401"/>
    </source>
</evidence>
<sequence>MKQLKFLYTRSVIYVVALAVAVISMVSLRKCQHSHAGSDTGSAETDTLDVAIEYSPLSFYTYADTLGGFNYDLLNYIAGRHGLTLRFHPVVSLSQSLENLDKGSYDILVADIPLTYQYREKLNFLEPVMTDRQVLVQLRDSVTKKPPVKRQLDLAGDTVWVIAGSSVADRISNLSQEIGDTIYVRPDSVNGAEQLFILTAMGQIKHAVINERVARQLIKDYPQADISVYISFSQFQSWIAGGRHPWVADSLNSWIKQAKNDKAYKTLTKRYLK</sequence>
<protein>
    <submittedName>
        <fullName evidence="1">Transporter substrate-binding domain-containing protein</fullName>
    </submittedName>
</protein>
<keyword evidence="2" id="KW-1185">Reference proteome</keyword>
<proteinExistence type="predicted"/>
<reference evidence="1" key="1">
    <citation type="submission" date="2019-04" db="EMBL/GenBank/DDBJ databases">
        <title>Microbes associate with the intestines of laboratory mice.</title>
        <authorList>
            <person name="Navarre W."/>
            <person name="Wong E."/>
            <person name="Huang K.C."/>
            <person name="Tropini C."/>
            <person name="Ng K."/>
            <person name="Yu B."/>
        </authorList>
    </citation>
    <scope>NUCLEOTIDE SEQUENCE</scope>
    <source>
        <strain evidence="1">NM86_A22</strain>
    </source>
</reference>
<name>A0AC61S8X7_9BACT</name>
<comment type="caution">
    <text evidence="1">The sequence shown here is derived from an EMBL/GenBank/DDBJ whole genome shotgun (WGS) entry which is preliminary data.</text>
</comment>
<dbReference type="Proteomes" id="UP000305401">
    <property type="component" value="Unassembled WGS sequence"/>
</dbReference>